<reference evidence="1" key="1">
    <citation type="submission" date="2023-04" db="EMBL/GenBank/DDBJ databases">
        <title>Ambrosiozyma monospora NBRC 10751.</title>
        <authorList>
            <person name="Ichikawa N."/>
            <person name="Sato H."/>
            <person name="Tonouchi N."/>
        </authorList>
    </citation>
    <scope>NUCLEOTIDE SEQUENCE</scope>
    <source>
        <strain evidence="1">NBRC 10751</strain>
    </source>
</reference>
<protein>
    <submittedName>
        <fullName evidence="1">Unnamed protein product</fullName>
    </submittedName>
</protein>
<dbReference type="Proteomes" id="UP001165064">
    <property type="component" value="Unassembled WGS sequence"/>
</dbReference>
<evidence type="ECO:0000313" key="2">
    <source>
        <dbReference type="Proteomes" id="UP001165064"/>
    </source>
</evidence>
<accession>A0ACB5TCY1</accession>
<feature type="non-terminal residue" evidence="1">
    <location>
        <position position="582"/>
    </location>
</feature>
<gene>
    <name evidence="1" type="ORF">Amon02_000717200</name>
</gene>
<dbReference type="EMBL" id="BSXS01005903">
    <property type="protein sequence ID" value="GME84880.1"/>
    <property type="molecule type" value="Genomic_DNA"/>
</dbReference>
<proteinExistence type="predicted"/>
<organism evidence="1 2">
    <name type="scientific">Ambrosiozyma monospora</name>
    <name type="common">Yeast</name>
    <name type="synonym">Endomycopsis monosporus</name>
    <dbReference type="NCBI Taxonomy" id="43982"/>
    <lineage>
        <taxon>Eukaryota</taxon>
        <taxon>Fungi</taxon>
        <taxon>Dikarya</taxon>
        <taxon>Ascomycota</taxon>
        <taxon>Saccharomycotina</taxon>
        <taxon>Pichiomycetes</taxon>
        <taxon>Pichiales</taxon>
        <taxon>Pichiaceae</taxon>
        <taxon>Ambrosiozyma</taxon>
    </lineage>
</organism>
<sequence>MTYSGNLHSFVSSSKFSCKHNIISHFISLTILIHPSFTQQSCQIMSWSPLPNFLCGKAVKPFTPLLDHPDLLSNKKASENLKNIYPGDTVYIFETNTSSKKWVRGYVLSQLNPSDFSLATVSTDVIQENKTSVVIFPLAIIEIIKEIEVTSADDKVEAFVMGNGSVGFSFNGTETEIPDNHSLSSSSTGNSGAAARKTKRPALPYSDFASSISSLVDEIEAVLRGLNVQIFAIYTRGDILHFNKLIELFNELQDIKLNFQYELLTQAEVKLTKKKAAFLMTMISKVIASSTGKQSLKDVAGYESILARDEVSGQLFVPERENIEKSIQDITRLAQNQLFGALSSNYPVVNSDIKTYPEKSKHFVQSFPSHILVDFKAFAGECHNVPDGYLGFTGYMYLRNTKKRLTEAYAIEVGANNEIAVDGISSALFKNIPANEIENSRIYLVAVITETIQVGAIDQKNGANLTTIRKGMCAGVVDVSRIFTRRKDHLHPGESYEFSMKLYASYMTEETQAAPFKLYPGISPLLAMSMTMENNGWGELVDRIISGSNKGIAINPRLDTMAFKIKELRNDSFLSDSQSDPA</sequence>
<evidence type="ECO:0000313" key="1">
    <source>
        <dbReference type="EMBL" id="GME84880.1"/>
    </source>
</evidence>
<comment type="caution">
    <text evidence="1">The sequence shown here is derived from an EMBL/GenBank/DDBJ whole genome shotgun (WGS) entry which is preliminary data.</text>
</comment>
<name>A0ACB5TCY1_AMBMO</name>
<keyword evidence="2" id="KW-1185">Reference proteome</keyword>